<evidence type="ECO:0000256" key="4">
    <source>
        <dbReference type="ARBA" id="ARBA00022475"/>
    </source>
</evidence>
<dbReference type="CDD" id="cd12833">
    <property type="entry name" value="ZntB-like_1"/>
    <property type="match status" value="1"/>
</dbReference>
<evidence type="ECO:0000256" key="7">
    <source>
        <dbReference type="ARBA" id="ARBA00022833"/>
    </source>
</evidence>
<reference evidence="13 14" key="1">
    <citation type="submission" date="2020-01" db="EMBL/GenBank/DDBJ databases">
        <authorList>
            <person name="Chen J."/>
            <person name="Zhu S."/>
            <person name="Yang J."/>
        </authorList>
    </citation>
    <scope>NUCLEOTIDE SEQUENCE [LARGE SCALE GENOMIC DNA]</scope>
    <source>
        <strain evidence="13 14">345S023</strain>
    </source>
</reference>
<evidence type="ECO:0000313" key="13">
    <source>
        <dbReference type="EMBL" id="NDV90409.1"/>
    </source>
</evidence>
<keyword evidence="9" id="KW-0406">Ion transport</keyword>
<evidence type="ECO:0000256" key="1">
    <source>
        <dbReference type="ARBA" id="ARBA00004651"/>
    </source>
</evidence>
<comment type="similarity">
    <text evidence="2">Belongs to the CorA metal ion transporter (MIT) (TC 1.A.35) family.</text>
</comment>
<keyword evidence="5" id="KW-0997">Cell inner membrane</keyword>
<comment type="subcellular location">
    <subcellularLocation>
        <location evidence="1">Cell membrane</location>
        <topology evidence="1">Multi-pass membrane protein</topology>
    </subcellularLocation>
</comment>
<accession>A0A7X5LK22</accession>
<evidence type="ECO:0000256" key="9">
    <source>
        <dbReference type="ARBA" id="ARBA00023065"/>
    </source>
</evidence>
<feature type="coiled-coil region" evidence="11">
    <location>
        <begin position="229"/>
        <end position="256"/>
    </location>
</feature>
<dbReference type="GO" id="GO:0050897">
    <property type="term" value="F:cobalt ion binding"/>
    <property type="evidence" value="ECO:0007669"/>
    <property type="project" value="TreeGrafter"/>
</dbReference>
<dbReference type="AlphaFoldDB" id="A0A7X5LK22"/>
<name>A0A7X5LK22_9ALTE</name>
<feature type="transmembrane region" description="Helical" evidence="12">
    <location>
        <begin position="302"/>
        <end position="325"/>
    </location>
</feature>
<dbReference type="GO" id="GO:0015095">
    <property type="term" value="F:magnesium ion transmembrane transporter activity"/>
    <property type="evidence" value="ECO:0007669"/>
    <property type="project" value="TreeGrafter"/>
</dbReference>
<dbReference type="PANTHER" id="PTHR46494:SF3">
    <property type="entry name" value="ZINC TRANSPORT PROTEIN ZNTB"/>
    <property type="match status" value="1"/>
</dbReference>
<gene>
    <name evidence="13" type="ORF">GTH32_04260</name>
</gene>
<organism evidence="13 14">
    <name type="scientific">Alteromonas profundi</name>
    <dbReference type="NCBI Taxonomy" id="2696062"/>
    <lineage>
        <taxon>Bacteria</taxon>
        <taxon>Pseudomonadati</taxon>
        <taxon>Pseudomonadota</taxon>
        <taxon>Gammaproteobacteria</taxon>
        <taxon>Alteromonadales</taxon>
        <taxon>Alteromonadaceae</taxon>
        <taxon>Alteromonas/Salinimonas group</taxon>
        <taxon>Alteromonas</taxon>
    </lineage>
</organism>
<keyword evidence="4" id="KW-1003">Cell membrane</keyword>
<dbReference type="Gene3D" id="3.30.460.20">
    <property type="entry name" value="CorA soluble domain-like"/>
    <property type="match status" value="1"/>
</dbReference>
<proteinExistence type="inferred from homology"/>
<evidence type="ECO:0000256" key="3">
    <source>
        <dbReference type="ARBA" id="ARBA00022448"/>
    </source>
</evidence>
<evidence type="ECO:0000256" key="12">
    <source>
        <dbReference type="SAM" id="Phobius"/>
    </source>
</evidence>
<dbReference type="SUPFAM" id="SSF144083">
    <property type="entry name" value="Magnesium transport protein CorA, transmembrane region"/>
    <property type="match status" value="1"/>
</dbReference>
<keyword evidence="3" id="KW-0813">Transport</keyword>
<evidence type="ECO:0000256" key="2">
    <source>
        <dbReference type="ARBA" id="ARBA00009765"/>
    </source>
</evidence>
<sequence length="329" mass="37058">MQAASHSSALLWSYQLNHDGHHHEIDAAHLSDALKQSSAGGNTLWVHVQSDAEDATRLLHSLNLDSRVIDSLLALETRPRAMSLADGSLIYLRGINKNPGADPEDMVSLRMWFNNSLIITARRKNRRLTAITHVKEQIDAKLPISHPANMVLNIISSVASTIVDTVDDMDDKLVNFETNEQLTKQDRQSLATLRRQAAAMRRYLAPQRDALEALLRLPNVLSTQQSFDLREQIDRMARYVEDMDLLRERAIVLQDELRNRIAEQQGMRMYVLSLVTAIFLPLSFLTGVFGMNVGGLPGTESVYGFTYVVSIMAVLALVMLVAMLWKRWL</sequence>
<dbReference type="SUPFAM" id="SSF143865">
    <property type="entry name" value="CorA soluble domain-like"/>
    <property type="match status" value="1"/>
</dbReference>
<comment type="caution">
    <text evidence="13">The sequence shown here is derived from an EMBL/GenBank/DDBJ whole genome shotgun (WGS) entry which is preliminary data.</text>
</comment>
<evidence type="ECO:0000256" key="11">
    <source>
        <dbReference type="SAM" id="Coils"/>
    </source>
</evidence>
<evidence type="ECO:0000256" key="8">
    <source>
        <dbReference type="ARBA" id="ARBA00022989"/>
    </source>
</evidence>
<dbReference type="InterPro" id="IPR002523">
    <property type="entry name" value="MgTranspt_CorA/ZnTranspt_ZntB"/>
</dbReference>
<keyword evidence="8 12" id="KW-1133">Transmembrane helix</keyword>
<keyword evidence="14" id="KW-1185">Reference proteome</keyword>
<dbReference type="RefSeq" id="WP_163084002.1">
    <property type="nucleotide sequence ID" value="NZ_JAAAWN010000004.1"/>
</dbReference>
<protein>
    <submittedName>
        <fullName evidence="13">Zinc transporter ZntB</fullName>
    </submittedName>
</protein>
<keyword evidence="6 12" id="KW-0812">Transmembrane</keyword>
<evidence type="ECO:0000256" key="10">
    <source>
        <dbReference type="ARBA" id="ARBA00023136"/>
    </source>
</evidence>
<feature type="transmembrane region" description="Helical" evidence="12">
    <location>
        <begin position="269"/>
        <end position="290"/>
    </location>
</feature>
<keyword evidence="7" id="KW-0862">Zinc</keyword>
<dbReference type="PANTHER" id="PTHR46494">
    <property type="entry name" value="CORA FAMILY METAL ION TRANSPORTER (EUROFUNG)"/>
    <property type="match status" value="1"/>
</dbReference>
<dbReference type="EMBL" id="JAAAWN010000004">
    <property type="protein sequence ID" value="NDV90409.1"/>
    <property type="molecule type" value="Genomic_DNA"/>
</dbReference>
<keyword evidence="11" id="KW-0175">Coiled coil</keyword>
<dbReference type="GO" id="GO:0005886">
    <property type="term" value="C:plasma membrane"/>
    <property type="evidence" value="ECO:0007669"/>
    <property type="project" value="UniProtKB-SubCell"/>
</dbReference>
<evidence type="ECO:0000313" key="14">
    <source>
        <dbReference type="Proteomes" id="UP000470213"/>
    </source>
</evidence>
<evidence type="ECO:0000256" key="5">
    <source>
        <dbReference type="ARBA" id="ARBA00022519"/>
    </source>
</evidence>
<dbReference type="GO" id="GO:0015087">
    <property type="term" value="F:cobalt ion transmembrane transporter activity"/>
    <property type="evidence" value="ECO:0007669"/>
    <property type="project" value="TreeGrafter"/>
</dbReference>
<dbReference type="Proteomes" id="UP000470213">
    <property type="component" value="Unassembled WGS sequence"/>
</dbReference>
<dbReference type="GO" id="GO:0000287">
    <property type="term" value="F:magnesium ion binding"/>
    <property type="evidence" value="ECO:0007669"/>
    <property type="project" value="TreeGrafter"/>
</dbReference>
<keyword evidence="10 12" id="KW-0472">Membrane</keyword>
<dbReference type="InterPro" id="IPR045861">
    <property type="entry name" value="CorA_cytoplasmic_dom"/>
</dbReference>
<evidence type="ECO:0000256" key="6">
    <source>
        <dbReference type="ARBA" id="ARBA00022692"/>
    </source>
</evidence>
<dbReference type="InterPro" id="IPR045863">
    <property type="entry name" value="CorA_TM1_TM2"/>
</dbReference>
<dbReference type="Pfam" id="PF01544">
    <property type="entry name" value="CorA"/>
    <property type="match status" value="1"/>
</dbReference>
<dbReference type="Gene3D" id="1.20.58.340">
    <property type="entry name" value="Magnesium transport protein CorA, transmembrane region"/>
    <property type="match status" value="2"/>
</dbReference>